<gene>
    <name evidence="2" type="ORF">K7X08_023534</name>
</gene>
<evidence type="ECO:0000259" key="1">
    <source>
        <dbReference type="Pfam" id="PF01593"/>
    </source>
</evidence>
<comment type="caution">
    <text evidence="2">The sequence shown here is derived from an EMBL/GenBank/DDBJ whole genome shotgun (WGS) entry which is preliminary data.</text>
</comment>
<sequence>MQVEEELANRGCQIRTGCEVNSVTTNEEGCTIACNNGAKEVFDGCIMAAHAPDTLKMLGKEATYDETRLLCAFQYVYRGALFCALVKFKFTCWKEVQFSPSKEQRGNALSKFLLEFIVHSFTGNWKVATEADIALADAFIHGDFSFVDKNEGLLNLIMSEDEDLKDAQLRKISVLIRKAKISKELHILEIGCGWGSFALEVVKQTGCKYTGTTLSEQQLEYVQLRVKQAGLQFTSMPDPMYDEHRHNTDFMREYIFPGGFLPALSRVTSAMAAASRLCQIRALAFDDKFIRTWEYYFDYCTAGFKMRTLGNYQIVFSRPGNVAAFDDPYDGVPSAY</sequence>
<dbReference type="EMBL" id="JAJAGQ010000021">
    <property type="protein sequence ID" value="KAJ8530653.1"/>
    <property type="molecule type" value="Genomic_DNA"/>
</dbReference>
<dbReference type="CDD" id="cd02440">
    <property type="entry name" value="AdoMet_MTases"/>
    <property type="match status" value="1"/>
</dbReference>
<dbReference type="OrthoDB" id="5977668at2759"/>
<dbReference type="GO" id="GO:0016491">
    <property type="term" value="F:oxidoreductase activity"/>
    <property type="evidence" value="ECO:0007669"/>
    <property type="project" value="InterPro"/>
</dbReference>
<name>A0A9Q1QXM9_9SOLA</name>
<dbReference type="Proteomes" id="UP001152561">
    <property type="component" value="Unassembled WGS sequence"/>
</dbReference>
<dbReference type="GO" id="GO:0008168">
    <property type="term" value="F:methyltransferase activity"/>
    <property type="evidence" value="ECO:0007669"/>
    <property type="project" value="TreeGrafter"/>
</dbReference>
<dbReference type="Pfam" id="PF01593">
    <property type="entry name" value="Amino_oxidase"/>
    <property type="match status" value="1"/>
</dbReference>
<evidence type="ECO:0000313" key="3">
    <source>
        <dbReference type="Proteomes" id="UP001152561"/>
    </source>
</evidence>
<dbReference type="InterPro" id="IPR026669">
    <property type="entry name" value="Arsenite_MeTrfase-like"/>
</dbReference>
<feature type="domain" description="Amine oxidase" evidence="1">
    <location>
        <begin position="3"/>
        <end position="107"/>
    </location>
</feature>
<dbReference type="PANTHER" id="PTHR43675:SF31">
    <property type="entry name" value="CYCLOPROPANE-FATTY-ACYL-PHOSPHOLIPID SYNTHASE"/>
    <property type="match status" value="1"/>
</dbReference>
<dbReference type="Pfam" id="PF02353">
    <property type="entry name" value="CMAS"/>
    <property type="match status" value="1"/>
</dbReference>
<dbReference type="InterPro" id="IPR002937">
    <property type="entry name" value="Amino_oxidase"/>
</dbReference>
<dbReference type="InterPro" id="IPR029063">
    <property type="entry name" value="SAM-dependent_MTases_sf"/>
</dbReference>
<dbReference type="PANTHER" id="PTHR43675">
    <property type="entry name" value="ARSENITE METHYLTRANSFERASE"/>
    <property type="match status" value="1"/>
</dbReference>
<dbReference type="Gene3D" id="3.40.50.150">
    <property type="entry name" value="Vaccinia Virus protein VP39"/>
    <property type="match status" value="2"/>
</dbReference>
<organism evidence="2 3">
    <name type="scientific">Anisodus acutangulus</name>
    <dbReference type="NCBI Taxonomy" id="402998"/>
    <lineage>
        <taxon>Eukaryota</taxon>
        <taxon>Viridiplantae</taxon>
        <taxon>Streptophyta</taxon>
        <taxon>Embryophyta</taxon>
        <taxon>Tracheophyta</taxon>
        <taxon>Spermatophyta</taxon>
        <taxon>Magnoliopsida</taxon>
        <taxon>eudicotyledons</taxon>
        <taxon>Gunneridae</taxon>
        <taxon>Pentapetalae</taxon>
        <taxon>asterids</taxon>
        <taxon>lamiids</taxon>
        <taxon>Solanales</taxon>
        <taxon>Solanaceae</taxon>
        <taxon>Solanoideae</taxon>
        <taxon>Hyoscyameae</taxon>
        <taxon>Anisodus</taxon>
    </lineage>
</organism>
<keyword evidence="3" id="KW-1185">Reference proteome</keyword>
<proteinExistence type="predicted"/>
<dbReference type="InterPro" id="IPR036188">
    <property type="entry name" value="FAD/NAD-bd_sf"/>
</dbReference>
<protein>
    <recommendedName>
        <fullName evidence="1">Amine oxidase domain-containing protein</fullName>
    </recommendedName>
</protein>
<dbReference type="SUPFAM" id="SSF53335">
    <property type="entry name" value="S-adenosyl-L-methionine-dependent methyltransferases"/>
    <property type="match status" value="1"/>
</dbReference>
<evidence type="ECO:0000313" key="2">
    <source>
        <dbReference type="EMBL" id="KAJ8530653.1"/>
    </source>
</evidence>
<accession>A0A9Q1QXM9</accession>
<dbReference type="SUPFAM" id="SSF51905">
    <property type="entry name" value="FAD/NAD(P)-binding domain"/>
    <property type="match status" value="1"/>
</dbReference>
<reference evidence="3" key="1">
    <citation type="journal article" date="2023" name="Proc. Natl. Acad. Sci. U.S.A.">
        <title>Genomic and structural basis for evolution of tropane alkaloid biosynthesis.</title>
        <authorList>
            <person name="Wanga Y.-J."/>
            <person name="Taina T."/>
            <person name="Yua J.-Y."/>
            <person name="Lia J."/>
            <person name="Xua B."/>
            <person name="Chenc J."/>
            <person name="D'Auriad J.C."/>
            <person name="Huanga J.-P."/>
            <person name="Huanga S.-X."/>
        </authorList>
    </citation>
    <scope>NUCLEOTIDE SEQUENCE [LARGE SCALE GENOMIC DNA]</scope>
    <source>
        <strain evidence="3">cv. KIB-2019</strain>
    </source>
</reference>
<dbReference type="AlphaFoldDB" id="A0A9Q1QXM9"/>